<protein>
    <submittedName>
        <fullName evidence="2">RCG49446</fullName>
    </submittedName>
</protein>
<dbReference type="AlphaFoldDB" id="A6J3I7"/>
<sequence length="78" mass="8901">MEHLYLKHLWLGLGCPVSWNALCRTQWLKSTSRGLSGWILHSFSYLYGLLFLAAGLSPEFVAFGANSFNFIFLNLEFV</sequence>
<proteinExistence type="predicted"/>
<evidence type="ECO:0000313" key="2">
    <source>
        <dbReference type="EMBL" id="EDL76469.1"/>
    </source>
</evidence>
<evidence type="ECO:0000313" key="3">
    <source>
        <dbReference type="Proteomes" id="UP000234681"/>
    </source>
</evidence>
<organism evidence="2 3">
    <name type="scientific">Rattus norvegicus</name>
    <name type="common">Rat</name>
    <dbReference type="NCBI Taxonomy" id="10116"/>
    <lineage>
        <taxon>Eukaryota</taxon>
        <taxon>Metazoa</taxon>
        <taxon>Chordata</taxon>
        <taxon>Craniata</taxon>
        <taxon>Vertebrata</taxon>
        <taxon>Euteleostomi</taxon>
        <taxon>Mammalia</taxon>
        <taxon>Eutheria</taxon>
        <taxon>Euarchontoglires</taxon>
        <taxon>Glires</taxon>
        <taxon>Rodentia</taxon>
        <taxon>Myomorpha</taxon>
        <taxon>Muroidea</taxon>
        <taxon>Muridae</taxon>
        <taxon>Murinae</taxon>
        <taxon>Rattus</taxon>
    </lineage>
</organism>
<name>A6J3I7_RAT</name>
<dbReference type="EMBL" id="CH473974">
    <property type="protein sequence ID" value="EDL76469.1"/>
    <property type="molecule type" value="Genomic_DNA"/>
</dbReference>
<keyword evidence="1" id="KW-1133">Transmembrane helix</keyword>
<feature type="transmembrane region" description="Helical" evidence="1">
    <location>
        <begin position="35"/>
        <end position="54"/>
    </location>
</feature>
<dbReference type="Proteomes" id="UP000234681">
    <property type="component" value="Chromosome 18"/>
</dbReference>
<keyword evidence="1" id="KW-0472">Membrane</keyword>
<accession>A6J3I7</accession>
<keyword evidence="1" id="KW-0812">Transmembrane</keyword>
<reference evidence="3" key="1">
    <citation type="submission" date="2005-09" db="EMBL/GenBank/DDBJ databases">
        <authorList>
            <person name="Mural R.J."/>
            <person name="Li P.W."/>
            <person name="Adams M.D."/>
            <person name="Amanatides P.G."/>
            <person name="Baden-Tillson H."/>
            <person name="Barnstead M."/>
            <person name="Chin S.H."/>
            <person name="Dew I."/>
            <person name="Evans C.A."/>
            <person name="Ferriera S."/>
            <person name="Flanigan M."/>
            <person name="Fosler C."/>
            <person name="Glodek A."/>
            <person name="Gu Z."/>
            <person name="Holt R.A."/>
            <person name="Jennings D."/>
            <person name="Kraft C.L."/>
            <person name="Lu F."/>
            <person name="Nguyen T."/>
            <person name="Nusskern D.R."/>
            <person name="Pfannkoch C.M."/>
            <person name="Sitter C."/>
            <person name="Sutton G.G."/>
            <person name="Venter J.C."/>
            <person name="Wang Z."/>
            <person name="Woodage T."/>
            <person name="Zheng X.H."/>
            <person name="Zhong F."/>
        </authorList>
    </citation>
    <scope>NUCLEOTIDE SEQUENCE [LARGE SCALE GENOMIC DNA]</scope>
    <source>
        <strain>BN</strain>
        <strain evidence="3">Sprague-Dawley</strain>
    </source>
</reference>
<gene>
    <name evidence="2" type="ORF">rCG_49446</name>
</gene>
<evidence type="ECO:0000256" key="1">
    <source>
        <dbReference type="SAM" id="Phobius"/>
    </source>
</evidence>